<evidence type="ECO:0000259" key="4">
    <source>
        <dbReference type="PROSITE" id="PS50089"/>
    </source>
</evidence>
<dbReference type="SMART" id="SM00184">
    <property type="entry name" value="RING"/>
    <property type="match status" value="1"/>
</dbReference>
<dbReference type="AlphaFoldDB" id="A0A816H5T1"/>
<keyword evidence="6" id="KW-1185">Reference proteome</keyword>
<dbReference type="PROSITE" id="PS50089">
    <property type="entry name" value="ZF_RING_2"/>
    <property type="match status" value="1"/>
</dbReference>
<keyword evidence="2" id="KW-0862">Zinc</keyword>
<keyword evidence="1 3" id="KW-0479">Metal-binding</keyword>
<organism evidence="5 6">
    <name type="scientific">Adineta ricciae</name>
    <name type="common">Rotifer</name>
    <dbReference type="NCBI Taxonomy" id="249248"/>
    <lineage>
        <taxon>Eukaryota</taxon>
        <taxon>Metazoa</taxon>
        <taxon>Spiralia</taxon>
        <taxon>Gnathifera</taxon>
        <taxon>Rotifera</taxon>
        <taxon>Eurotatoria</taxon>
        <taxon>Bdelloidea</taxon>
        <taxon>Adinetida</taxon>
        <taxon>Adinetidae</taxon>
        <taxon>Adineta</taxon>
    </lineage>
</organism>
<reference evidence="5" key="1">
    <citation type="submission" date="2021-02" db="EMBL/GenBank/DDBJ databases">
        <authorList>
            <person name="Nowell W R."/>
        </authorList>
    </citation>
    <scope>NUCLEOTIDE SEQUENCE</scope>
</reference>
<feature type="non-terminal residue" evidence="5">
    <location>
        <position position="1"/>
    </location>
</feature>
<dbReference type="InterPro" id="IPR013083">
    <property type="entry name" value="Znf_RING/FYVE/PHD"/>
</dbReference>
<keyword evidence="1 3" id="KW-0863">Zinc-finger</keyword>
<evidence type="ECO:0000256" key="1">
    <source>
        <dbReference type="ARBA" id="ARBA00022771"/>
    </source>
</evidence>
<evidence type="ECO:0000256" key="2">
    <source>
        <dbReference type="ARBA" id="ARBA00022833"/>
    </source>
</evidence>
<dbReference type="Pfam" id="PF13639">
    <property type="entry name" value="zf-RING_2"/>
    <property type="match status" value="1"/>
</dbReference>
<feature type="domain" description="RING-type" evidence="4">
    <location>
        <begin position="9"/>
        <end position="53"/>
    </location>
</feature>
<dbReference type="SUPFAM" id="SSF57850">
    <property type="entry name" value="RING/U-box"/>
    <property type="match status" value="1"/>
</dbReference>
<protein>
    <recommendedName>
        <fullName evidence="4">RING-type domain-containing protein</fullName>
    </recommendedName>
</protein>
<evidence type="ECO:0000256" key="3">
    <source>
        <dbReference type="PROSITE-ProRule" id="PRU00175"/>
    </source>
</evidence>
<name>A0A816H5T1_ADIRI</name>
<dbReference type="Gene3D" id="3.30.40.10">
    <property type="entry name" value="Zinc/RING finger domain, C3HC4 (zinc finger)"/>
    <property type="match status" value="1"/>
</dbReference>
<comment type="caution">
    <text evidence="5">The sequence shown here is derived from an EMBL/GenBank/DDBJ whole genome shotgun (WGS) entry which is preliminary data.</text>
</comment>
<dbReference type="EMBL" id="CAJNOR010015868">
    <property type="protein sequence ID" value="CAF1683493.1"/>
    <property type="molecule type" value="Genomic_DNA"/>
</dbReference>
<sequence>MSSYAPDQCSICRTSLNSKEFDEITTSCGHTFHRECAQKRLERYNKTDCQVCRRERALGDALSRQKITPPETVSYSHLVEGAVVFLDKIGEENKVLFPPLARMTVTTTTGPVENVTSSTRSPQNAVIHVVRIKVIASLLIRSLQNYVLEDHNNLTRDNRDFRTCLRPSSPPRTQSKEIVYVVNLPSDIKDDFDLTNLVRTRMENSLQIPIRDIKCYCKLGIGTIQVADRQTKNRLVQSIQEITLNVGGKSNTIKFVDTLELTSFVVLEMNKDLSYPSTKEINVRWKDLYGGERPRSCEQFDRY</sequence>
<dbReference type="InterPro" id="IPR001841">
    <property type="entry name" value="Znf_RING"/>
</dbReference>
<proteinExistence type="predicted"/>
<gene>
    <name evidence="5" type="ORF">XAT740_LOCUS61214</name>
</gene>
<evidence type="ECO:0000313" key="6">
    <source>
        <dbReference type="Proteomes" id="UP000663828"/>
    </source>
</evidence>
<evidence type="ECO:0000313" key="5">
    <source>
        <dbReference type="EMBL" id="CAF1683493.1"/>
    </source>
</evidence>
<dbReference type="GO" id="GO:0008270">
    <property type="term" value="F:zinc ion binding"/>
    <property type="evidence" value="ECO:0007669"/>
    <property type="project" value="UniProtKB-KW"/>
</dbReference>
<accession>A0A816H5T1</accession>
<dbReference type="Proteomes" id="UP000663828">
    <property type="component" value="Unassembled WGS sequence"/>
</dbReference>